<comment type="caution">
    <text evidence="2">The sequence shown here is derived from an EMBL/GenBank/DDBJ whole genome shotgun (WGS) entry which is preliminary data.</text>
</comment>
<feature type="transmembrane region" description="Helical" evidence="1">
    <location>
        <begin position="172"/>
        <end position="188"/>
    </location>
</feature>
<feature type="transmembrane region" description="Helical" evidence="1">
    <location>
        <begin position="95"/>
        <end position="114"/>
    </location>
</feature>
<accession>A0A0G0U750</accession>
<dbReference type="EMBL" id="LCAB01000008">
    <property type="protein sequence ID" value="KKR83026.1"/>
    <property type="molecule type" value="Genomic_DNA"/>
</dbReference>
<evidence type="ECO:0000313" key="2">
    <source>
        <dbReference type="EMBL" id="KKR83026.1"/>
    </source>
</evidence>
<feature type="transmembrane region" description="Helical" evidence="1">
    <location>
        <begin position="194"/>
        <end position="212"/>
    </location>
</feature>
<feature type="transmembrane region" description="Helical" evidence="1">
    <location>
        <begin position="7"/>
        <end position="25"/>
    </location>
</feature>
<feature type="transmembrane region" description="Helical" evidence="1">
    <location>
        <begin position="354"/>
        <end position="372"/>
    </location>
</feature>
<feature type="transmembrane region" description="Helical" evidence="1">
    <location>
        <begin position="121"/>
        <end position="140"/>
    </location>
</feature>
<feature type="transmembrane region" description="Helical" evidence="1">
    <location>
        <begin position="316"/>
        <end position="334"/>
    </location>
</feature>
<organism evidence="2 3">
    <name type="scientific">Candidatus Daviesbacteria bacterium GW2011_GWA2_40_9</name>
    <dbReference type="NCBI Taxonomy" id="1618424"/>
    <lineage>
        <taxon>Bacteria</taxon>
        <taxon>Candidatus Daviesiibacteriota</taxon>
    </lineage>
</organism>
<dbReference type="PANTHER" id="PTHR38454:SF1">
    <property type="entry name" value="INTEGRAL MEMBRANE PROTEIN"/>
    <property type="match status" value="1"/>
</dbReference>
<name>A0A0G0U750_9BACT</name>
<feature type="transmembrane region" description="Helical" evidence="1">
    <location>
        <begin position="384"/>
        <end position="404"/>
    </location>
</feature>
<keyword evidence="1" id="KW-1133">Transmembrane helix</keyword>
<feature type="transmembrane region" description="Helical" evidence="1">
    <location>
        <begin position="146"/>
        <end position="165"/>
    </location>
</feature>
<evidence type="ECO:0008006" key="4">
    <source>
        <dbReference type="Google" id="ProtNLM"/>
    </source>
</evidence>
<keyword evidence="1" id="KW-0812">Transmembrane</keyword>
<keyword evidence="1" id="KW-0472">Membrane</keyword>
<protein>
    <recommendedName>
        <fullName evidence="4">Membrane protein 6-pyruvoyl-tetrahydropterin synthase-related domain-containing protein</fullName>
    </recommendedName>
</protein>
<dbReference type="Proteomes" id="UP000034601">
    <property type="component" value="Unassembled WGS sequence"/>
</dbReference>
<sequence length="649" mass="74000">MTKSQFLIAPYLLLLTILFYLPLIVKPNLLLNRGNDLQQYFWPLFYYTQQNILINHSLPLWNNLFLSGTPLLPDPQSFLFYLPNLLFLLTPIDPGILLSLLLHTFIGGLGIYLAGRQAFNFSKIASIFMASLYILAPRLAGYLEAGHFGLVVSLAWLPFILLSTIKIAKKPTIFWSIVLALTLSQVYYTHTITFIVASISSLGIFLSTIFSNHFKKWPAALTFFILGGILTFGLMAITFLPQLEWTPGTTRSLLLTSPQTYPEWSSLKEILQIIFYPASLINGAFDSIDTEKWLSVGLIPLILAALGFLKINRRLQIILAITTLAVTLLALNNLSPLYPLLLSQDWYKMVRVSTRFWIVAVFIVIFLTGFAVDQLFKQKSYHKLLIIVMTLALIESLTLSWAYLFKPLPPQKQLVTPKVLQFLKADSEKFRVFCINRCITQKDAALNNLELIEGYSTLQQLNYFKQSWQLTGGYWDYYTLAIPPIGLESLQKLQPDAISLGKFNTKYIISPYQLTNKNFLLQKKINEFFIYQNLLFLPRAYFRASKEDIDIKAPVIFFSPNHIRIDTSKNISNQLILAEVYSVGWKAYLNGQEEVKVEQTPVALRQVTIKPDTTFVDFKYQSESFKIGSIITSITVLSMGMILLKKVRS</sequence>
<evidence type="ECO:0000256" key="1">
    <source>
        <dbReference type="SAM" id="Phobius"/>
    </source>
</evidence>
<proteinExistence type="predicted"/>
<reference evidence="2 3" key="1">
    <citation type="journal article" date="2015" name="Nature">
        <title>rRNA introns, odd ribosomes, and small enigmatic genomes across a large radiation of phyla.</title>
        <authorList>
            <person name="Brown C.T."/>
            <person name="Hug L.A."/>
            <person name="Thomas B.C."/>
            <person name="Sharon I."/>
            <person name="Castelle C.J."/>
            <person name="Singh A."/>
            <person name="Wilkins M.J."/>
            <person name="Williams K.H."/>
            <person name="Banfield J.F."/>
        </authorList>
    </citation>
    <scope>NUCLEOTIDE SEQUENCE [LARGE SCALE GENOMIC DNA]</scope>
</reference>
<feature type="transmembrane region" description="Helical" evidence="1">
    <location>
        <begin position="293"/>
        <end position="309"/>
    </location>
</feature>
<gene>
    <name evidence="2" type="ORF">UU29_C0008G0135</name>
</gene>
<dbReference type="InterPro" id="IPR018580">
    <property type="entry name" value="Uncharacterised_YfhO"/>
</dbReference>
<evidence type="ECO:0000313" key="3">
    <source>
        <dbReference type="Proteomes" id="UP000034601"/>
    </source>
</evidence>
<dbReference type="PANTHER" id="PTHR38454">
    <property type="entry name" value="INTEGRAL MEMBRANE PROTEIN-RELATED"/>
    <property type="match status" value="1"/>
</dbReference>
<dbReference type="AlphaFoldDB" id="A0A0G0U750"/>
<feature type="transmembrane region" description="Helical" evidence="1">
    <location>
        <begin position="219"/>
        <end position="240"/>
    </location>
</feature>